<dbReference type="PANTHER" id="PTHR39569:SF1">
    <property type="entry name" value="INORGANIC TRIPHOSPHATASE"/>
    <property type="match status" value="1"/>
</dbReference>
<evidence type="ECO:0000313" key="4">
    <source>
        <dbReference type="Proteomes" id="UP000437862"/>
    </source>
</evidence>
<accession>A0ABX6FYP9</accession>
<dbReference type="EMBL" id="CP046904">
    <property type="protein sequence ID" value="QGZ42620.1"/>
    <property type="molecule type" value="Genomic_DNA"/>
</dbReference>
<dbReference type="PROSITE" id="PS51708">
    <property type="entry name" value="CHAD"/>
    <property type="match status" value="1"/>
</dbReference>
<sequence>MAWSRAKGLGDGVGSSAPGVPVACLLAHLLAVCREVLSAALKLASPAKWPGPPKSRGRGRIVTNPLTESLTIQLTRHTMETELKLQVPPTDIERMRQHPVLAEHAVGAPTEHRRTDTYYDTPEHALWKHGLTLRVREQDGTFIQTVKTADGPSPGLHRRGEWECELPDATPQPALLARQIKPARVAAPLTSDDIATRLQPVFRNTTQRTTWDIRLPDGEQVECALDAGDIASGERHTPIAELELELKSGSPAQLFDLALALHHDVPLRMANDSKAARGYALSEPATPQAIKAARVRLKKSMSLEDAFQCIGLNCLRQMEANVTGVLARDVESLHQMRVGLRRLRALLDMFEELTVPPADIADGLEWLAGELGATRDWDVLAASTLDRIDGNDTAALRDAARAKAARLHKHMLDTLHVPRFTELMLRLNAWLQGRQWRADGIPQRALTASAADGAQPLLRKAEKRLAQRIGKLDPDDAPARHRVRIAAKKARYAAEFFRDLLPKQSVKRYVANLSALQDQLGLMNDVAVAERLLPELQHGNGELARQAAYARGYLRAGTGADVRALKKPLAAIARLRMRR</sequence>
<dbReference type="SUPFAM" id="SSF55154">
    <property type="entry name" value="CYTH-like phosphatases"/>
    <property type="match status" value="1"/>
</dbReference>
<dbReference type="Pfam" id="PF05235">
    <property type="entry name" value="CHAD"/>
    <property type="match status" value="1"/>
</dbReference>
<dbReference type="InterPro" id="IPR038186">
    <property type="entry name" value="CHAD_dom_sf"/>
</dbReference>
<dbReference type="PANTHER" id="PTHR39569">
    <property type="entry name" value="INORGANIC TRIPHOSPHATASE"/>
    <property type="match status" value="1"/>
</dbReference>
<dbReference type="CDD" id="cd07756">
    <property type="entry name" value="CYTH-like_Pase_CHAD"/>
    <property type="match status" value="1"/>
</dbReference>
<evidence type="ECO:0000313" key="3">
    <source>
        <dbReference type="EMBL" id="QGZ42620.1"/>
    </source>
</evidence>
<dbReference type="InterPro" id="IPR039013">
    <property type="entry name" value="YgiF"/>
</dbReference>
<dbReference type="Pfam" id="PF01928">
    <property type="entry name" value="CYTH"/>
    <property type="match status" value="1"/>
</dbReference>
<evidence type="ECO:0000259" key="1">
    <source>
        <dbReference type="PROSITE" id="PS51707"/>
    </source>
</evidence>
<reference evidence="3 4" key="1">
    <citation type="submission" date="2019-12" db="EMBL/GenBank/DDBJ databases">
        <title>Draft Genome Sequences of Six Type Strains of the Genus Massilia.</title>
        <authorList>
            <person name="Miess H."/>
            <person name="Frediansyah A."/>
            <person name="Goeker M."/>
            <person name="Gross H."/>
        </authorList>
    </citation>
    <scope>NUCLEOTIDE SEQUENCE [LARGE SCALE GENOMIC DNA]</scope>
    <source>
        <strain evidence="3 4">DSM 26639</strain>
    </source>
</reference>
<dbReference type="PROSITE" id="PS51707">
    <property type="entry name" value="CYTH"/>
    <property type="match status" value="1"/>
</dbReference>
<dbReference type="SMART" id="SM01118">
    <property type="entry name" value="CYTH"/>
    <property type="match status" value="1"/>
</dbReference>
<feature type="domain" description="CYTH" evidence="1">
    <location>
        <begin position="78"/>
        <end position="285"/>
    </location>
</feature>
<dbReference type="InterPro" id="IPR033469">
    <property type="entry name" value="CYTH-like_dom_sf"/>
</dbReference>
<keyword evidence="4" id="KW-1185">Reference proteome</keyword>
<dbReference type="Proteomes" id="UP000437862">
    <property type="component" value="Chromosome"/>
</dbReference>
<proteinExistence type="predicted"/>
<evidence type="ECO:0000259" key="2">
    <source>
        <dbReference type="PROSITE" id="PS51708"/>
    </source>
</evidence>
<dbReference type="InterPro" id="IPR007899">
    <property type="entry name" value="CHAD_dom"/>
</dbReference>
<protein>
    <submittedName>
        <fullName evidence="3">CHAD domain-containing protein</fullName>
    </submittedName>
</protein>
<dbReference type="InterPro" id="IPR023577">
    <property type="entry name" value="CYTH_domain"/>
</dbReference>
<dbReference type="SMART" id="SM00880">
    <property type="entry name" value="CHAD"/>
    <property type="match status" value="1"/>
</dbReference>
<dbReference type="Gene3D" id="1.40.20.10">
    <property type="entry name" value="CHAD domain"/>
    <property type="match status" value="1"/>
</dbReference>
<name>A0ABX6FYP9_9BURK</name>
<organism evidence="3 4">
    <name type="scientific">Pseudoduganella flava</name>
    <dbReference type="NCBI Taxonomy" id="871742"/>
    <lineage>
        <taxon>Bacteria</taxon>
        <taxon>Pseudomonadati</taxon>
        <taxon>Pseudomonadota</taxon>
        <taxon>Betaproteobacteria</taxon>
        <taxon>Burkholderiales</taxon>
        <taxon>Oxalobacteraceae</taxon>
        <taxon>Telluria group</taxon>
        <taxon>Pseudoduganella</taxon>
    </lineage>
</organism>
<dbReference type="Gene3D" id="2.40.320.10">
    <property type="entry name" value="Hypothetical Protein Pfu-838710-001"/>
    <property type="match status" value="1"/>
</dbReference>
<feature type="domain" description="CHAD" evidence="2">
    <location>
        <begin position="300"/>
        <end position="576"/>
    </location>
</feature>
<gene>
    <name evidence="3" type="ORF">GO485_28680</name>
</gene>